<keyword evidence="2" id="KW-1185">Reference proteome</keyword>
<sequence length="246" mass="28060">MEALHTTMAALMEHFNKKMAEFQNELQTQKESTTPTTISSLESNFKVFQKFVNIALTSLQQQMELLTRQQDQMEMRSRRKMLLFHGIPESQRESVSQVISKIIVEKLDISDFSADQIDQSRRLGLFKKEKSRPILVKFRDLEMRNEVWYSKTKLKGCGITVSEFLTAVRHEAFLAARQHFGIKKCWTHDGVVIITGTDGTRHRITSMSEINKLVNSSQSLAAEASSNQSTSTCSTVPASRAKRVKK</sequence>
<dbReference type="Gene3D" id="3.30.70.1820">
    <property type="entry name" value="L1 transposable element, RRM domain"/>
    <property type="match status" value="1"/>
</dbReference>
<evidence type="ECO:0000313" key="2">
    <source>
        <dbReference type="Proteomes" id="UP001652740"/>
    </source>
</evidence>
<accession>A0ABM3MD64</accession>
<evidence type="ECO:0000256" key="1">
    <source>
        <dbReference type="SAM" id="MobiDB-lite"/>
    </source>
</evidence>
<name>A0ABM3MD64_GALME</name>
<evidence type="ECO:0000313" key="3">
    <source>
        <dbReference type="RefSeq" id="XP_052749341.1"/>
    </source>
</evidence>
<feature type="region of interest" description="Disordered" evidence="1">
    <location>
        <begin position="225"/>
        <end position="246"/>
    </location>
</feature>
<gene>
    <name evidence="3" type="primary">LOC128200316</name>
</gene>
<dbReference type="RefSeq" id="XP_052749341.1">
    <property type="nucleotide sequence ID" value="XM_052893381.1"/>
</dbReference>
<dbReference type="GeneID" id="128200316"/>
<organism evidence="2 3">
    <name type="scientific">Galleria mellonella</name>
    <name type="common">Greater wax moth</name>
    <dbReference type="NCBI Taxonomy" id="7137"/>
    <lineage>
        <taxon>Eukaryota</taxon>
        <taxon>Metazoa</taxon>
        <taxon>Ecdysozoa</taxon>
        <taxon>Arthropoda</taxon>
        <taxon>Hexapoda</taxon>
        <taxon>Insecta</taxon>
        <taxon>Pterygota</taxon>
        <taxon>Neoptera</taxon>
        <taxon>Endopterygota</taxon>
        <taxon>Lepidoptera</taxon>
        <taxon>Glossata</taxon>
        <taxon>Ditrysia</taxon>
        <taxon>Pyraloidea</taxon>
        <taxon>Pyralidae</taxon>
        <taxon>Galleriinae</taxon>
        <taxon>Galleria</taxon>
    </lineage>
</organism>
<reference evidence="3" key="1">
    <citation type="submission" date="2025-08" db="UniProtKB">
        <authorList>
            <consortium name="RefSeq"/>
        </authorList>
    </citation>
    <scope>IDENTIFICATION</scope>
    <source>
        <tissue evidence="3">Whole larvae</tissue>
    </source>
</reference>
<feature type="compositionally biased region" description="Polar residues" evidence="1">
    <location>
        <begin position="225"/>
        <end position="237"/>
    </location>
</feature>
<dbReference type="Proteomes" id="UP001652740">
    <property type="component" value="Unplaced"/>
</dbReference>
<proteinExistence type="predicted"/>
<protein>
    <submittedName>
        <fullName evidence="3">Protein unc-13 homolog C-like</fullName>
    </submittedName>
</protein>